<dbReference type="InterPro" id="IPR050258">
    <property type="entry name" value="Leguminous_Lectin"/>
</dbReference>
<dbReference type="STRING" id="3818.A0A444XRR5"/>
<evidence type="ECO:0000256" key="2">
    <source>
        <dbReference type="ARBA" id="ARBA00022734"/>
    </source>
</evidence>
<reference evidence="4 5" key="1">
    <citation type="submission" date="2019-01" db="EMBL/GenBank/DDBJ databases">
        <title>Sequencing of cultivated peanut Arachis hypogaea provides insights into genome evolution and oil improvement.</title>
        <authorList>
            <person name="Chen X."/>
        </authorList>
    </citation>
    <scope>NUCLEOTIDE SEQUENCE [LARGE SCALE GENOMIC DNA]</scope>
    <source>
        <strain evidence="5">cv. Fuhuasheng</strain>
        <tissue evidence="4">Leaves</tissue>
    </source>
</reference>
<name>A0A444XRR5_ARAHY</name>
<dbReference type="GO" id="GO:0030246">
    <property type="term" value="F:carbohydrate binding"/>
    <property type="evidence" value="ECO:0007669"/>
    <property type="project" value="UniProtKB-KW"/>
</dbReference>
<keyword evidence="5" id="KW-1185">Reference proteome</keyword>
<dbReference type="EMBL" id="SDMP01000019">
    <property type="protein sequence ID" value="RYQ92438.1"/>
    <property type="molecule type" value="Genomic_DNA"/>
</dbReference>
<evidence type="ECO:0000259" key="3">
    <source>
        <dbReference type="Pfam" id="PF00139"/>
    </source>
</evidence>
<evidence type="ECO:0000256" key="1">
    <source>
        <dbReference type="ARBA" id="ARBA00007606"/>
    </source>
</evidence>
<accession>A0A444XRR5</accession>
<evidence type="ECO:0000313" key="5">
    <source>
        <dbReference type="Proteomes" id="UP000289738"/>
    </source>
</evidence>
<sequence length="122" mass="13398">MYEMGIELGYFNSAIDVNSVISKPDGTTPWTYWQNGGTEFVTITFDPSTKVLKVSAEYDGVDDDIELSSSVDLKEVLPEWVTVGFSASTGDDSEIMNIKSWSFSSVLEKVTDNNEAHIASVV</sequence>
<feature type="domain" description="Legume lectin" evidence="3">
    <location>
        <begin position="15"/>
        <end position="113"/>
    </location>
</feature>
<proteinExistence type="inferred from homology"/>
<protein>
    <recommendedName>
        <fullName evidence="3">Legume lectin domain-containing protein</fullName>
    </recommendedName>
</protein>
<keyword evidence="2" id="KW-0430">Lectin</keyword>
<dbReference type="Proteomes" id="UP000289738">
    <property type="component" value="Chromosome B09"/>
</dbReference>
<dbReference type="PANTHER" id="PTHR32401">
    <property type="entry name" value="CONCANAVALIN A-LIKE LECTIN FAMILY PROTEIN"/>
    <property type="match status" value="1"/>
</dbReference>
<dbReference type="Pfam" id="PF00139">
    <property type="entry name" value="Lectin_legB"/>
    <property type="match status" value="1"/>
</dbReference>
<dbReference type="PANTHER" id="PTHR32401:SF45">
    <property type="entry name" value="LECTIN"/>
    <property type="match status" value="1"/>
</dbReference>
<dbReference type="PROSITE" id="PS00308">
    <property type="entry name" value="LECTIN_LEGUME_ALPHA"/>
    <property type="match status" value="1"/>
</dbReference>
<dbReference type="AlphaFoldDB" id="A0A444XRR5"/>
<comment type="caution">
    <text evidence="4">The sequence shown here is derived from an EMBL/GenBank/DDBJ whole genome shotgun (WGS) entry which is preliminary data.</text>
</comment>
<dbReference type="InterPro" id="IPR013320">
    <property type="entry name" value="ConA-like_dom_sf"/>
</dbReference>
<organism evidence="4 5">
    <name type="scientific">Arachis hypogaea</name>
    <name type="common">Peanut</name>
    <dbReference type="NCBI Taxonomy" id="3818"/>
    <lineage>
        <taxon>Eukaryota</taxon>
        <taxon>Viridiplantae</taxon>
        <taxon>Streptophyta</taxon>
        <taxon>Embryophyta</taxon>
        <taxon>Tracheophyta</taxon>
        <taxon>Spermatophyta</taxon>
        <taxon>Magnoliopsida</taxon>
        <taxon>eudicotyledons</taxon>
        <taxon>Gunneridae</taxon>
        <taxon>Pentapetalae</taxon>
        <taxon>rosids</taxon>
        <taxon>fabids</taxon>
        <taxon>Fabales</taxon>
        <taxon>Fabaceae</taxon>
        <taxon>Papilionoideae</taxon>
        <taxon>50 kb inversion clade</taxon>
        <taxon>dalbergioids sensu lato</taxon>
        <taxon>Dalbergieae</taxon>
        <taxon>Pterocarpus clade</taxon>
        <taxon>Arachis</taxon>
    </lineage>
</organism>
<evidence type="ECO:0000313" key="4">
    <source>
        <dbReference type="EMBL" id="RYQ92438.1"/>
    </source>
</evidence>
<dbReference type="OrthoDB" id="2014828at2759"/>
<dbReference type="SUPFAM" id="SSF49899">
    <property type="entry name" value="Concanavalin A-like lectins/glucanases"/>
    <property type="match status" value="1"/>
</dbReference>
<comment type="similarity">
    <text evidence="1">Belongs to the leguminous lectin family.</text>
</comment>
<dbReference type="InterPro" id="IPR001220">
    <property type="entry name" value="Legume_lectin_dom"/>
</dbReference>
<dbReference type="Gene3D" id="2.60.120.200">
    <property type="match status" value="1"/>
</dbReference>
<gene>
    <name evidence="4" type="ORF">Ahy_B09g098666</name>
</gene>
<dbReference type="InterPro" id="IPR000985">
    <property type="entry name" value="Lectin_LegA_CS"/>
</dbReference>